<evidence type="ECO:0000256" key="1">
    <source>
        <dbReference type="ARBA" id="ARBA00005564"/>
    </source>
</evidence>
<dbReference type="GO" id="GO:0017057">
    <property type="term" value="F:6-phosphogluconolactonase activity"/>
    <property type="evidence" value="ECO:0007669"/>
    <property type="project" value="TreeGrafter"/>
</dbReference>
<dbReference type="GO" id="GO:0005829">
    <property type="term" value="C:cytosol"/>
    <property type="evidence" value="ECO:0007669"/>
    <property type="project" value="TreeGrafter"/>
</dbReference>
<dbReference type="PANTHER" id="PTHR30344:SF1">
    <property type="entry name" value="6-PHOSPHOGLUCONOLACTONASE"/>
    <property type="match status" value="1"/>
</dbReference>
<keyword evidence="5" id="KW-1185">Reference proteome</keyword>
<evidence type="ECO:0000256" key="2">
    <source>
        <dbReference type="ARBA" id="ARBA00022526"/>
    </source>
</evidence>
<keyword evidence="2" id="KW-0119">Carbohydrate metabolism</keyword>
<gene>
    <name evidence="4" type="ORF">GCM10011511_55400</name>
</gene>
<reference evidence="4" key="2">
    <citation type="submission" date="2020-09" db="EMBL/GenBank/DDBJ databases">
        <authorList>
            <person name="Sun Q."/>
            <person name="Zhou Y."/>
        </authorList>
    </citation>
    <scope>NUCLEOTIDE SEQUENCE</scope>
    <source>
        <strain evidence="4">CGMCC 1.15448</strain>
    </source>
</reference>
<dbReference type="InterPro" id="IPR011048">
    <property type="entry name" value="Haem_d1_sf"/>
</dbReference>
<protein>
    <submittedName>
        <fullName evidence="4">3-carboxymuconate cyclase</fullName>
    </submittedName>
</protein>
<dbReference type="RefSeq" id="WP_188937939.1">
    <property type="nucleotide sequence ID" value="NZ_BMJC01000008.1"/>
</dbReference>
<dbReference type="PANTHER" id="PTHR30344">
    <property type="entry name" value="6-PHOSPHOGLUCONOLACTONASE-RELATED"/>
    <property type="match status" value="1"/>
</dbReference>
<comment type="caution">
    <text evidence="4">The sequence shown here is derived from an EMBL/GenBank/DDBJ whole genome shotgun (WGS) entry which is preliminary data.</text>
</comment>
<feature type="chain" id="PRO_5035166672" evidence="3">
    <location>
        <begin position="23"/>
        <end position="414"/>
    </location>
</feature>
<dbReference type="GO" id="GO:0006006">
    <property type="term" value="P:glucose metabolic process"/>
    <property type="evidence" value="ECO:0007669"/>
    <property type="project" value="UniProtKB-KW"/>
</dbReference>
<organism evidence="4 5">
    <name type="scientific">Puia dinghuensis</name>
    <dbReference type="NCBI Taxonomy" id="1792502"/>
    <lineage>
        <taxon>Bacteria</taxon>
        <taxon>Pseudomonadati</taxon>
        <taxon>Bacteroidota</taxon>
        <taxon>Chitinophagia</taxon>
        <taxon>Chitinophagales</taxon>
        <taxon>Chitinophagaceae</taxon>
        <taxon>Puia</taxon>
    </lineage>
</organism>
<dbReference type="InterPro" id="IPR050282">
    <property type="entry name" value="Cycloisomerase_2"/>
</dbReference>
<feature type="signal peptide" evidence="3">
    <location>
        <begin position="1"/>
        <end position="22"/>
    </location>
</feature>
<reference evidence="4" key="1">
    <citation type="journal article" date="2014" name="Int. J. Syst. Evol. Microbiol.">
        <title>Complete genome sequence of Corynebacterium casei LMG S-19264T (=DSM 44701T), isolated from a smear-ripened cheese.</title>
        <authorList>
            <consortium name="US DOE Joint Genome Institute (JGI-PGF)"/>
            <person name="Walter F."/>
            <person name="Albersmeier A."/>
            <person name="Kalinowski J."/>
            <person name="Ruckert C."/>
        </authorList>
    </citation>
    <scope>NUCLEOTIDE SEQUENCE</scope>
    <source>
        <strain evidence="4">CGMCC 1.15448</strain>
    </source>
</reference>
<dbReference type="Pfam" id="PF10282">
    <property type="entry name" value="Lactonase"/>
    <property type="match status" value="2"/>
</dbReference>
<keyword evidence="2" id="KW-0313">Glucose metabolism</keyword>
<dbReference type="Proteomes" id="UP000607559">
    <property type="component" value="Unassembled WGS sequence"/>
</dbReference>
<comment type="similarity">
    <text evidence="1">Belongs to the cycloisomerase 2 family.</text>
</comment>
<name>A0A8J2XW84_9BACT</name>
<dbReference type="EMBL" id="BMJC01000008">
    <property type="protein sequence ID" value="GGB24399.1"/>
    <property type="molecule type" value="Genomic_DNA"/>
</dbReference>
<evidence type="ECO:0000256" key="3">
    <source>
        <dbReference type="SAM" id="SignalP"/>
    </source>
</evidence>
<keyword evidence="3" id="KW-0732">Signal</keyword>
<sequence length="414" mass="44628">MRNFLGLSLNLILVLTFSAAKSQSYFLFVGTYTNTGNLNGATTLDSTGSKGIYVYRFDAATGEATPISHTESVCNPSYLAIAPDGAHLYACTESRMLDKGSVSAFRFDRNSGQLQFINKVSSGGDNPAYVSVNHSGNWVVVANYTGGSLSVFPVRADGGLWTFIEDIQHFGHGINPARQEKAHVHSALFSPDSGQHYLYVQDLGLDKIMIEPFDETALAPVGHGGLPVAVRTTRPLLPVQDTAEQKPAMMLSTTPGSGPRHLVFHPNGKFAYLVEELGGSVDVYRFQPATGRLDSLQRIAAHPGDAKGPFRSADIHVSPDGRFLYTSNRAETTIAIFSIDPATGLLKAVGYVPTMGTEPRNFTLDPTGKWLLVANQDSNSIVVFRVNSKTGMIKPTGLTLSVPAPTCLIYLIKK</sequence>
<dbReference type="AlphaFoldDB" id="A0A8J2XW84"/>
<dbReference type="Gene3D" id="2.130.10.10">
    <property type="entry name" value="YVTN repeat-like/Quinoprotein amine dehydrogenase"/>
    <property type="match status" value="1"/>
</dbReference>
<proteinExistence type="inferred from homology"/>
<evidence type="ECO:0000313" key="4">
    <source>
        <dbReference type="EMBL" id="GGB24399.1"/>
    </source>
</evidence>
<evidence type="ECO:0000313" key="5">
    <source>
        <dbReference type="Proteomes" id="UP000607559"/>
    </source>
</evidence>
<dbReference type="InterPro" id="IPR019405">
    <property type="entry name" value="Lactonase_7-beta_prop"/>
</dbReference>
<dbReference type="InterPro" id="IPR015943">
    <property type="entry name" value="WD40/YVTN_repeat-like_dom_sf"/>
</dbReference>
<dbReference type="FunFam" id="2.130.10.10:FF:000306">
    <property type="entry name" value="3-carboxymuconate cyclase"/>
    <property type="match status" value="1"/>
</dbReference>
<accession>A0A8J2XW84</accession>
<dbReference type="SUPFAM" id="SSF51004">
    <property type="entry name" value="C-terminal (heme d1) domain of cytochrome cd1-nitrite reductase"/>
    <property type="match status" value="1"/>
</dbReference>